<evidence type="ECO:0000313" key="3">
    <source>
        <dbReference type="Proteomes" id="UP001055247"/>
    </source>
</evidence>
<gene>
    <name evidence="2" type="ORF">BHAOGJBA_1304</name>
</gene>
<evidence type="ECO:0000256" key="1">
    <source>
        <dbReference type="SAM" id="SignalP"/>
    </source>
</evidence>
<keyword evidence="1" id="KW-0732">Signal</keyword>
<accession>A0AAV4ZH81</accession>
<dbReference type="Proteomes" id="UP001055247">
    <property type="component" value="Unassembled WGS sequence"/>
</dbReference>
<protein>
    <submittedName>
        <fullName evidence="2">Uncharacterized protein</fullName>
    </submittedName>
</protein>
<reference evidence="2" key="2">
    <citation type="submission" date="2021-08" db="EMBL/GenBank/DDBJ databases">
        <authorList>
            <person name="Tani A."/>
            <person name="Ola A."/>
            <person name="Ogura Y."/>
            <person name="Katsura K."/>
            <person name="Hayashi T."/>
        </authorList>
    </citation>
    <scope>NUCLEOTIDE SEQUENCE</scope>
    <source>
        <strain evidence="2">DSM 16372</strain>
    </source>
</reference>
<evidence type="ECO:0000313" key="2">
    <source>
        <dbReference type="EMBL" id="GJD87799.1"/>
    </source>
</evidence>
<keyword evidence="3" id="KW-1185">Reference proteome</keyword>
<sequence>MRTLPLLLLAASLSVVGSRGASAQQNAAVIVTWMLMQQTMPTMMLSLEDAAPKVMPCSVTPLPDGRCPDANIRDLASPSCASVLASLANTDRSDWESRRRHVENAKRLGCAPYQR</sequence>
<comment type="caution">
    <text evidence="2">The sequence shown here is derived from an EMBL/GenBank/DDBJ whole genome shotgun (WGS) entry which is preliminary data.</text>
</comment>
<dbReference type="EMBL" id="BPQO01000004">
    <property type="protein sequence ID" value="GJD87799.1"/>
    <property type="molecule type" value="Genomic_DNA"/>
</dbReference>
<feature type="signal peptide" evidence="1">
    <location>
        <begin position="1"/>
        <end position="23"/>
    </location>
</feature>
<proteinExistence type="predicted"/>
<organism evidence="2 3">
    <name type="scientific">Methylobacterium hispanicum</name>
    <dbReference type="NCBI Taxonomy" id="270350"/>
    <lineage>
        <taxon>Bacteria</taxon>
        <taxon>Pseudomonadati</taxon>
        <taxon>Pseudomonadota</taxon>
        <taxon>Alphaproteobacteria</taxon>
        <taxon>Hyphomicrobiales</taxon>
        <taxon>Methylobacteriaceae</taxon>
        <taxon>Methylobacterium</taxon>
    </lineage>
</organism>
<reference evidence="2" key="1">
    <citation type="journal article" date="2016" name="Front. Microbiol.">
        <title>Genome Sequence of the Piezophilic, Mesophilic Sulfate-Reducing Bacterium Desulfovibrio indicus J2T.</title>
        <authorList>
            <person name="Cao J."/>
            <person name="Maignien L."/>
            <person name="Shao Z."/>
            <person name="Alain K."/>
            <person name="Jebbar M."/>
        </authorList>
    </citation>
    <scope>NUCLEOTIDE SEQUENCE</scope>
    <source>
        <strain evidence="2">DSM 16372</strain>
    </source>
</reference>
<name>A0AAV4ZH81_9HYPH</name>
<dbReference type="AlphaFoldDB" id="A0AAV4ZH81"/>
<feature type="chain" id="PRO_5043427954" evidence="1">
    <location>
        <begin position="24"/>
        <end position="115"/>
    </location>
</feature>